<geneLocation type="plasmid" evidence="6">
    <name>paarc1-02</name>
</geneLocation>
<geneLocation type="plasmid" evidence="5">
    <name>paarc-mg-01</name>
</geneLocation>
<dbReference type="NCBIfam" id="TIGR00074">
    <property type="entry name" value="hypC_hupF"/>
    <property type="match status" value="1"/>
</dbReference>
<dbReference type="Proteomes" id="UP000258707">
    <property type="component" value="Plasmid pAArc1-02"/>
</dbReference>
<dbReference type="EMBL" id="CP024046">
    <property type="protein sequence ID" value="AXR76321.1"/>
    <property type="molecule type" value="Genomic_DNA"/>
</dbReference>
<evidence type="ECO:0000313" key="5">
    <source>
        <dbReference type="Proteomes" id="UP000258613"/>
    </source>
</evidence>
<dbReference type="PANTHER" id="PTHR35177:SF2">
    <property type="entry name" value="HYDROGENASE MATURATION FACTOR HYBG"/>
    <property type="match status" value="1"/>
</dbReference>
<dbReference type="KEGG" id="nag:AArcMg_4181"/>
<dbReference type="Gene3D" id="2.30.30.140">
    <property type="match status" value="1"/>
</dbReference>
<geneLocation type="plasmid" evidence="4">
    <name>pAArc-Mg-01</name>
</geneLocation>
<feature type="region of interest" description="Disordered" evidence="2">
    <location>
        <begin position="92"/>
        <end position="150"/>
    </location>
</feature>
<dbReference type="Proteomes" id="UP000258613">
    <property type="component" value="Plasmid pAArc-Mg-01"/>
</dbReference>
<dbReference type="PRINTS" id="PR00445">
    <property type="entry name" value="HUPFHYPC"/>
</dbReference>
<keyword evidence="3" id="KW-0614">Plasmid</keyword>
<evidence type="ECO:0000256" key="1">
    <source>
        <dbReference type="ARBA" id="ARBA00006018"/>
    </source>
</evidence>
<dbReference type="RefSeq" id="WP_228442305.1">
    <property type="nucleotide sequence ID" value="NZ_CP024046.1"/>
</dbReference>
<accession>A0A346P9X6</accession>
<dbReference type="Pfam" id="PF01455">
    <property type="entry name" value="HupF_HypC"/>
    <property type="match status" value="1"/>
</dbReference>
<dbReference type="GO" id="GO:1902670">
    <property type="term" value="F:carbon dioxide binding"/>
    <property type="evidence" value="ECO:0007669"/>
    <property type="project" value="TreeGrafter"/>
</dbReference>
<dbReference type="EMBL" id="CP027032">
    <property type="protein sequence ID" value="AXR80006.1"/>
    <property type="molecule type" value="Genomic_DNA"/>
</dbReference>
<reference evidence="4 5" key="2">
    <citation type="submission" date="2018-02" db="EMBL/GenBank/DDBJ databases">
        <title>Phenotypic and genomic properties of facultatively anaerobic sulfur-reducing natronoarchaea from hypersaline soda lakes.</title>
        <authorList>
            <person name="Sorokin D.Y."/>
            <person name="Kublanov I.V."/>
            <person name="Roman P."/>
            <person name="Sinninghe Damste J.S."/>
            <person name="Golyshin P.N."/>
            <person name="Rojo D."/>
            <person name="Ciordia S."/>
            <person name="Mena M.D.C."/>
            <person name="Ferrer M."/>
            <person name="Messina E."/>
            <person name="Smedile F."/>
            <person name="La Spada G."/>
            <person name="La Cono V."/>
            <person name="Yakimov M.M."/>
        </authorList>
    </citation>
    <scope>NUCLEOTIDE SEQUENCE [LARGE SCALE GENOMIC DNA]</scope>
    <source>
        <strain evidence="4 5">AArc-Mg</strain>
        <plasmid evidence="4">pAArc-Mg-01</plasmid>
        <plasmid evidence="5">paarc-mg-01</plasmid>
    </source>
</reference>
<dbReference type="AlphaFoldDB" id="A0A346P9X6"/>
<evidence type="ECO:0000313" key="3">
    <source>
        <dbReference type="EMBL" id="AXR76321.1"/>
    </source>
</evidence>
<dbReference type="SUPFAM" id="SSF159127">
    <property type="entry name" value="HupF/HypC-like"/>
    <property type="match status" value="1"/>
</dbReference>
<dbReference type="GO" id="GO:0051604">
    <property type="term" value="P:protein maturation"/>
    <property type="evidence" value="ECO:0007669"/>
    <property type="project" value="TreeGrafter"/>
</dbReference>
<dbReference type="PANTHER" id="PTHR35177">
    <property type="entry name" value="HYDROGENASE MATURATION FACTOR HYBG"/>
    <property type="match status" value="1"/>
</dbReference>
<comment type="similarity">
    <text evidence="1">Belongs to the HupF/HypC family.</text>
</comment>
<dbReference type="InterPro" id="IPR001109">
    <property type="entry name" value="Hydrogenase_HupF/HypC"/>
</dbReference>
<protein>
    <submittedName>
        <fullName evidence="3">Hydrogenase assembly chaperone HypC/HupF</fullName>
    </submittedName>
    <submittedName>
        <fullName evidence="4">Hydrogenase maturation factor HypC</fullName>
    </submittedName>
</protein>
<reference evidence="3 6" key="1">
    <citation type="submission" date="2017-10" db="EMBL/GenBank/DDBJ databases">
        <title>Phenotypic and genomic properties of facultatively anaerobic sulfur-reducing natronoarchaea from hypersaline soda lakes.</title>
        <authorList>
            <person name="Sorokin D.Y."/>
            <person name="Kublanov I.V."/>
            <person name="Roman P."/>
            <person name="Sinninghe Damste J.S."/>
            <person name="Golyshin P.N."/>
            <person name="Rojo D."/>
            <person name="Ciordia S."/>
            <person name="Mena Md.C."/>
            <person name="Ferrer M."/>
            <person name="Messina E."/>
            <person name="Smedile F."/>
            <person name="La Spada G."/>
            <person name="La Cono V."/>
            <person name="Yakimov M.M."/>
        </authorList>
    </citation>
    <scope>NUCLEOTIDE SEQUENCE [LARGE SCALE GENOMIC DNA]</scope>
    <source>
        <strain evidence="3 6">AArc1</strain>
        <plasmid evidence="3">pAArc1-02</plasmid>
        <plasmid evidence="6">paarc1-02</plasmid>
    </source>
</reference>
<geneLocation type="plasmid" evidence="3">
    <name>pAArc1-02</name>
</geneLocation>
<organism evidence="3 6">
    <name type="scientific">Natrarchaeobaculum sulfurireducens</name>
    <dbReference type="NCBI Taxonomy" id="2044521"/>
    <lineage>
        <taxon>Archaea</taxon>
        <taxon>Methanobacteriati</taxon>
        <taxon>Methanobacteriota</taxon>
        <taxon>Stenosarchaea group</taxon>
        <taxon>Halobacteria</taxon>
        <taxon>Halobacteriales</taxon>
        <taxon>Natrialbaceae</taxon>
        <taxon>Natrarchaeobaculum</taxon>
    </lineage>
</organism>
<gene>
    <name evidence="3" type="ORF">AArc1_5120</name>
    <name evidence="4" type="ORF">AArcMg_4181</name>
</gene>
<dbReference type="GeneID" id="68757925"/>
<dbReference type="GO" id="GO:0005506">
    <property type="term" value="F:iron ion binding"/>
    <property type="evidence" value="ECO:0007669"/>
    <property type="project" value="TreeGrafter"/>
</dbReference>
<dbReference type="KEGG" id="nan:AArc1_5120"/>
<evidence type="ECO:0000313" key="6">
    <source>
        <dbReference type="Proteomes" id="UP000258707"/>
    </source>
</evidence>
<sequence length="150" mass="16150">MCLGIPGEILEIDGHEARAKFWNVEKTVRLDIVGETVETGDYVLNHAGFAIRKIPDDEVEETIAIYESFLEGDEDEALEELGATDAVLEFGERPAAVTERGPSVTPDPGARRVGSASTDPPTAGRRPTSEGTREPSPTAPDAETEEPDDD</sequence>
<name>A0A346P9X6_9EURY</name>
<evidence type="ECO:0000256" key="2">
    <source>
        <dbReference type="SAM" id="MobiDB-lite"/>
    </source>
</evidence>
<proteinExistence type="inferred from homology"/>
<keyword evidence="5" id="KW-1185">Reference proteome</keyword>
<accession>A0A346PKG1</accession>
<evidence type="ECO:0000313" key="4">
    <source>
        <dbReference type="EMBL" id="AXR80006.1"/>
    </source>
</evidence>